<dbReference type="InterPro" id="IPR048318">
    <property type="entry name" value="ATG5_UblB"/>
</dbReference>
<dbReference type="Gene3D" id="3.10.20.620">
    <property type="match status" value="1"/>
</dbReference>
<dbReference type="OrthoDB" id="272162at2759"/>
<comment type="similarity">
    <text evidence="1">Belongs to the ATG5 family.</text>
</comment>
<feature type="region of interest" description="Disordered" evidence="2">
    <location>
        <begin position="577"/>
        <end position="601"/>
    </location>
</feature>
<sequence length="666" mass="79408">MKEYNKILSLEKPDIDQINNNIENSKLVLCICISENESVSLIPPSYYYIQAHRYMYLSNIIPKCLEYFKSYILPFYGNQFGVYFECIGKNGKKKKTKQINSNDNVYNTDSNINKNDDINNFDDYISEEKIILDWRLPIGVLFDIYCDIDDEDDYFMNSQVKTTKNWKFCSNNELFYEHVNILKVQEDQINDSNFKEYKSNDVNVTDVSLDKDLGEFSTNRNSIENENNDNITTNISNNNQKDSDKCSHNNLNNINEEASHNTLIKKKNIINKKEQDIIDCKSDEKLNEVKEKNSDDENLKSYPHELFKPLLEFDDSRSNSNTNEYINPKCDNYKYYNLIGRKEINDDWYEKKFKQISYKNIPWKLLLNFKGKEEYYAHMKNREKLNNINTTKYNSSIPLYRGVKDFEDYIINELKKSNYILNKNNRLLHTLPRKTEEQLLQNLTNFNVKKICPLYRECIDYNMIIFLDNFYSEYIKPWEMENSKKSKFTDKLDNEEREKGMNKIRNTEKIIKEAPIIIHIYGPPYNKIQTKFPLFKITYSKYNENQIEEIVAYTLGDLLHVNFPTFVRKIKKNEKNDDNTNSVNLKREFPENKEVSSDDNDHIDNVPLKGQNVFYHIEDEYIIFCPYMFIIINGIQIPLKSPLYWLFSNFSYFDNFLHIILRIPPY</sequence>
<dbReference type="EMBL" id="LR215066">
    <property type="protein sequence ID" value="VEV56848.1"/>
    <property type="molecule type" value="Genomic_DNA"/>
</dbReference>
<dbReference type="GO" id="GO:0006995">
    <property type="term" value="P:cellular response to nitrogen starvation"/>
    <property type="evidence" value="ECO:0007669"/>
    <property type="project" value="TreeGrafter"/>
</dbReference>
<comment type="subcellular location">
    <subcellularLocation>
        <location evidence="1">Preautophagosomal structure membrane</location>
        <topology evidence="1">Peripheral membrane protein</topology>
    </subcellularLocation>
</comment>
<feature type="region of interest" description="Disordered" evidence="2">
    <location>
        <begin position="218"/>
        <end position="252"/>
    </location>
</feature>
<keyword evidence="1" id="KW-0072">Autophagy</keyword>
<dbReference type="GeneID" id="19960181"/>
<keyword evidence="1" id="KW-0832">Ubl conjugation</keyword>
<evidence type="ECO:0000259" key="3">
    <source>
        <dbReference type="Pfam" id="PF04106"/>
    </source>
</evidence>
<dbReference type="VEuPathDB" id="PlasmoDB:PVVCY_1001910"/>
<dbReference type="InterPro" id="IPR042527">
    <property type="entry name" value="Atg5_UblA_dom_sf"/>
</dbReference>
<feature type="domain" description="Autophagy protein ATG5 UblB" evidence="3">
    <location>
        <begin position="518"/>
        <end position="661"/>
    </location>
</feature>
<evidence type="ECO:0000256" key="2">
    <source>
        <dbReference type="SAM" id="MobiDB-lite"/>
    </source>
</evidence>
<dbReference type="PANTHER" id="PTHR13040:SF2">
    <property type="entry name" value="AUTOPHAGY PROTEIN 5"/>
    <property type="match status" value="1"/>
</dbReference>
<dbReference type="InterPro" id="IPR007239">
    <property type="entry name" value="Atg5"/>
</dbReference>
<dbReference type="RefSeq" id="XP_008623865.1">
    <property type="nucleotide sequence ID" value="XM_008625643.2"/>
</dbReference>
<feature type="compositionally biased region" description="Basic and acidic residues" evidence="2">
    <location>
        <begin position="585"/>
        <end position="601"/>
    </location>
</feature>
<dbReference type="GO" id="GO:0000422">
    <property type="term" value="P:autophagy of mitochondrion"/>
    <property type="evidence" value="ECO:0007669"/>
    <property type="project" value="TreeGrafter"/>
</dbReference>
<evidence type="ECO:0000313" key="4">
    <source>
        <dbReference type="EMBL" id="VEV56848.1"/>
    </source>
</evidence>
<comment type="function">
    <text evidence="1">Involved in autophagic vesicle formation.</text>
</comment>
<dbReference type="GO" id="GO:0034045">
    <property type="term" value="C:phagophore assembly site membrane"/>
    <property type="evidence" value="ECO:0007669"/>
    <property type="project" value="UniProtKB-SubCell"/>
</dbReference>
<dbReference type="KEGG" id="pvv:PVVCY_1001910"/>
<evidence type="ECO:0000256" key="1">
    <source>
        <dbReference type="RuleBase" id="RU361202"/>
    </source>
</evidence>
<dbReference type="GO" id="GO:0034274">
    <property type="term" value="C:Atg12-Atg5-Atg16 complex"/>
    <property type="evidence" value="ECO:0007669"/>
    <property type="project" value="TreeGrafter"/>
</dbReference>
<keyword evidence="1" id="KW-1017">Isopeptide bond</keyword>
<evidence type="ECO:0000313" key="5">
    <source>
        <dbReference type="Proteomes" id="UP000290582"/>
    </source>
</evidence>
<proteinExistence type="inferred from homology"/>
<dbReference type="Pfam" id="PF04106">
    <property type="entry name" value="ATG5_UblB"/>
    <property type="match status" value="1"/>
</dbReference>
<protein>
    <recommendedName>
        <fullName evidence="1">Autophagy protein 5</fullName>
    </recommendedName>
</protein>
<reference evidence="4 5" key="1">
    <citation type="submission" date="2019-01" db="EMBL/GenBank/DDBJ databases">
        <authorList>
            <person name="Ramaprasad A."/>
        </authorList>
    </citation>
    <scope>NUCLEOTIDE SEQUENCE [LARGE SCALE GENOMIC DNA]</scope>
</reference>
<organism evidence="4 5">
    <name type="scientific">Plasmodium vinckei vinckei</name>
    <dbReference type="NCBI Taxonomy" id="54757"/>
    <lineage>
        <taxon>Eukaryota</taxon>
        <taxon>Sar</taxon>
        <taxon>Alveolata</taxon>
        <taxon>Apicomplexa</taxon>
        <taxon>Aconoidasida</taxon>
        <taxon>Haemosporida</taxon>
        <taxon>Plasmodiidae</taxon>
        <taxon>Plasmodium</taxon>
        <taxon>Plasmodium (Vinckeia)</taxon>
    </lineage>
</organism>
<dbReference type="Proteomes" id="UP000290582">
    <property type="component" value="Chromosome PVVCY_10"/>
</dbReference>
<dbReference type="Gene3D" id="3.10.20.90">
    <property type="entry name" value="Phosphatidylinositol 3-kinase Catalytic Subunit, Chain A, domain 1"/>
    <property type="match status" value="1"/>
</dbReference>
<accession>A0A449BTW7</accession>
<name>A0A449BTW7_PLAVN</name>
<dbReference type="GO" id="GO:0034727">
    <property type="term" value="P:piecemeal microautophagy of the nucleus"/>
    <property type="evidence" value="ECO:0007669"/>
    <property type="project" value="TreeGrafter"/>
</dbReference>
<keyword evidence="1" id="KW-0472">Membrane</keyword>
<gene>
    <name evidence="4" type="ORF">PVVCY_1001910</name>
</gene>
<dbReference type="AlphaFoldDB" id="A0A449BTW7"/>
<dbReference type="GO" id="GO:0061908">
    <property type="term" value="C:phagophore"/>
    <property type="evidence" value="ECO:0007669"/>
    <property type="project" value="TreeGrafter"/>
</dbReference>
<dbReference type="PANTHER" id="PTHR13040">
    <property type="entry name" value="AUTOPHAGY PROTEIN 5"/>
    <property type="match status" value="1"/>
</dbReference>
<feature type="compositionally biased region" description="Low complexity" evidence="2">
    <location>
        <begin position="218"/>
        <end position="239"/>
    </location>
</feature>
<dbReference type="GO" id="GO:0019776">
    <property type="term" value="F:Atg8-family ligase activity"/>
    <property type="evidence" value="ECO:0007669"/>
    <property type="project" value="TreeGrafter"/>
</dbReference>
<dbReference type="GO" id="GO:0005776">
    <property type="term" value="C:autophagosome"/>
    <property type="evidence" value="ECO:0007669"/>
    <property type="project" value="TreeGrafter"/>
</dbReference>
<comment type="subunit">
    <text evidence="1">Conjugated with ATG12.</text>
</comment>
<dbReference type="GO" id="GO:0044233">
    <property type="term" value="C:mitochondria-associated endoplasmic reticulum membrane contact site"/>
    <property type="evidence" value="ECO:0007669"/>
    <property type="project" value="TreeGrafter"/>
</dbReference>